<dbReference type="InterPro" id="IPR036451">
    <property type="entry name" value="CblAdoTrfase-like_sf"/>
</dbReference>
<dbReference type="Pfam" id="PF01923">
    <property type="entry name" value="Cob_adeno_trans"/>
    <property type="match status" value="1"/>
</dbReference>
<proteinExistence type="predicted"/>
<keyword evidence="3" id="KW-0067">ATP-binding</keyword>
<keyword evidence="2" id="KW-0547">Nucleotide-binding</keyword>
<dbReference type="GO" id="GO:0005524">
    <property type="term" value="F:ATP binding"/>
    <property type="evidence" value="ECO:0007669"/>
    <property type="project" value="UniProtKB-KW"/>
</dbReference>
<dbReference type="Gene3D" id="1.20.1200.10">
    <property type="entry name" value="Cobalamin adenosyltransferase-like"/>
    <property type="match status" value="1"/>
</dbReference>
<protein>
    <recommendedName>
        <fullName evidence="4">Cobalamin adenosyltransferase-like domain-containing protein</fullName>
    </recommendedName>
</protein>
<sequence>MKIYTKTGDQGNTSLYDGSKVTKDHLLLECIGELDELNADLGCVLASLDESFGTIVSLVQRTQSSLFDLGALIAHPNHPEKKKLTFDETGALTHELELAIDEMTVPLPKLTNFILPGGNLTMAFIHKARTVCRRVERRMVALKSNEWVLEPACYVYINRLSDFLFTLARYAGHLHQVPEVIYRRTHL</sequence>
<dbReference type="InterPro" id="IPR016030">
    <property type="entry name" value="CblAdoTrfase-like"/>
</dbReference>
<evidence type="ECO:0000259" key="4">
    <source>
        <dbReference type="Pfam" id="PF01923"/>
    </source>
</evidence>
<evidence type="ECO:0000256" key="1">
    <source>
        <dbReference type="ARBA" id="ARBA00022679"/>
    </source>
</evidence>
<dbReference type="EMBL" id="MN740626">
    <property type="protein sequence ID" value="QHS79100.1"/>
    <property type="molecule type" value="Genomic_DNA"/>
</dbReference>
<reference evidence="5" key="1">
    <citation type="journal article" date="2020" name="Nature">
        <title>Giant virus diversity and host interactions through global metagenomics.</title>
        <authorList>
            <person name="Schulz F."/>
            <person name="Roux S."/>
            <person name="Paez-Espino D."/>
            <person name="Jungbluth S."/>
            <person name="Walsh D.A."/>
            <person name="Denef V.J."/>
            <person name="McMahon K.D."/>
            <person name="Konstantinidis K.T."/>
            <person name="Eloe-Fadrosh E.A."/>
            <person name="Kyrpides N.C."/>
            <person name="Woyke T."/>
        </authorList>
    </citation>
    <scope>NUCLEOTIDE SEQUENCE</scope>
    <source>
        <strain evidence="5">GVMAG-S-1035118-87</strain>
    </source>
</reference>
<dbReference type="PANTHER" id="PTHR12213">
    <property type="entry name" value="CORRINOID ADENOSYLTRANSFERASE"/>
    <property type="match status" value="1"/>
</dbReference>
<evidence type="ECO:0000313" key="5">
    <source>
        <dbReference type="EMBL" id="QHS79100.1"/>
    </source>
</evidence>
<dbReference type="GO" id="GO:0008817">
    <property type="term" value="F:corrinoid adenosyltransferase activity"/>
    <property type="evidence" value="ECO:0007669"/>
    <property type="project" value="TreeGrafter"/>
</dbReference>
<dbReference type="PANTHER" id="PTHR12213:SF0">
    <property type="entry name" value="CORRINOID ADENOSYLTRANSFERASE MMAB"/>
    <property type="match status" value="1"/>
</dbReference>
<dbReference type="NCBIfam" id="TIGR00636">
    <property type="entry name" value="PduO_Nterm"/>
    <property type="match status" value="1"/>
</dbReference>
<evidence type="ECO:0000256" key="2">
    <source>
        <dbReference type="ARBA" id="ARBA00022741"/>
    </source>
</evidence>
<dbReference type="AlphaFoldDB" id="A0A6C0AI12"/>
<name>A0A6C0AI12_9ZZZZ</name>
<evidence type="ECO:0000256" key="3">
    <source>
        <dbReference type="ARBA" id="ARBA00022840"/>
    </source>
</evidence>
<accession>A0A6C0AI12</accession>
<dbReference type="SUPFAM" id="SSF89028">
    <property type="entry name" value="Cobalamin adenosyltransferase-like"/>
    <property type="match status" value="1"/>
</dbReference>
<organism evidence="5">
    <name type="scientific">viral metagenome</name>
    <dbReference type="NCBI Taxonomy" id="1070528"/>
    <lineage>
        <taxon>unclassified sequences</taxon>
        <taxon>metagenomes</taxon>
        <taxon>organismal metagenomes</taxon>
    </lineage>
</organism>
<keyword evidence="1" id="KW-0808">Transferase</keyword>
<feature type="domain" description="Cobalamin adenosyltransferase-like" evidence="4">
    <location>
        <begin position="3"/>
        <end position="171"/>
    </location>
</feature>
<dbReference type="InterPro" id="IPR029499">
    <property type="entry name" value="PduO-typ"/>
</dbReference>